<dbReference type="Gene3D" id="3.30.559.10">
    <property type="entry name" value="Chloramphenicol acetyltransferase-like domain"/>
    <property type="match status" value="1"/>
</dbReference>
<evidence type="ECO:0000313" key="14">
    <source>
        <dbReference type="EMBL" id="VEG50120.1"/>
    </source>
</evidence>
<dbReference type="Proteomes" id="UP000282551">
    <property type="component" value="Chromosome"/>
</dbReference>
<dbReference type="InterPro" id="IPR009721">
    <property type="entry name" value="O-acyltransferase_WSD1_C"/>
</dbReference>
<dbReference type="OrthoDB" id="9810950at2"/>
<organism evidence="14 15">
    <name type="scientific">Mycolicibacterium chitae</name>
    <name type="common">Mycobacterium chitae</name>
    <dbReference type="NCBI Taxonomy" id="1792"/>
    <lineage>
        <taxon>Bacteria</taxon>
        <taxon>Bacillati</taxon>
        <taxon>Actinomycetota</taxon>
        <taxon>Actinomycetes</taxon>
        <taxon>Mycobacteriales</taxon>
        <taxon>Mycobacteriaceae</taxon>
        <taxon>Mycolicibacterium</taxon>
    </lineage>
</organism>
<evidence type="ECO:0000256" key="6">
    <source>
        <dbReference type="ARBA" id="ARBA00022679"/>
    </source>
</evidence>
<dbReference type="InterPro" id="IPR014292">
    <property type="entry name" value="Acyl_transf_WS/DGAT"/>
</dbReference>
<keyword evidence="6 11" id="KW-0808">Transferase</keyword>
<dbReference type="GO" id="GO:0051701">
    <property type="term" value="P:biological process involved in interaction with host"/>
    <property type="evidence" value="ECO:0007669"/>
    <property type="project" value="TreeGrafter"/>
</dbReference>
<dbReference type="PANTHER" id="PTHR31650">
    <property type="entry name" value="O-ACYLTRANSFERASE (WSD1-LIKE) FAMILY PROTEIN"/>
    <property type="match status" value="1"/>
</dbReference>
<dbReference type="GO" id="GO:0005886">
    <property type="term" value="C:plasma membrane"/>
    <property type="evidence" value="ECO:0007669"/>
    <property type="project" value="TreeGrafter"/>
</dbReference>
<evidence type="ECO:0000256" key="5">
    <source>
        <dbReference type="ARBA" id="ARBA00022516"/>
    </source>
</evidence>
<evidence type="ECO:0000259" key="13">
    <source>
        <dbReference type="Pfam" id="PF06974"/>
    </source>
</evidence>
<keyword evidence="5 11" id="KW-0444">Lipid biosynthesis</keyword>
<dbReference type="PANTHER" id="PTHR31650:SF1">
    <property type="entry name" value="WAX ESTER SYNTHASE_DIACYLGLYCEROL ACYLTRANSFERASE 4-RELATED"/>
    <property type="match status" value="1"/>
</dbReference>
<comment type="pathway">
    <text evidence="1 11">Glycerolipid metabolism; triacylglycerol biosynthesis.</text>
</comment>
<protein>
    <recommendedName>
        <fullName evidence="4 11">Diacylglycerol O-acyltransferase</fullName>
        <ecNumber evidence="4 11">2.3.1.20</ecNumber>
    </recommendedName>
</protein>
<evidence type="ECO:0000256" key="7">
    <source>
        <dbReference type="ARBA" id="ARBA00022798"/>
    </source>
</evidence>
<dbReference type="UniPathway" id="UPA00282"/>
<dbReference type="GO" id="GO:0004144">
    <property type="term" value="F:diacylglycerol O-acyltransferase activity"/>
    <property type="evidence" value="ECO:0007669"/>
    <property type="project" value="UniProtKB-EC"/>
</dbReference>
<gene>
    <name evidence="14" type="primary">wax-dgaT_4</name>
    <name evidence="14" type="ORF">NCTC10485_04437</name>
</gene>
<dbReference type="RefSeq" id="WP_126335696.1">
    <property type="nucleotide sequence ID" value="NZ_AP022604.1"/>
</dbReference>
<keyword evidence="15" id="KW-1185">Reference proteome</keyword>
<comment type="pathway">
    <text evidence="2">Lipid metabolism.</text>
</comment>
<dbReference type="EMBL" id="LR134355">
    <property type="protein sequence ID" value="VEG50120.1"/>
    <property type="molecule type" value="Genomic_DNA"/>
</dbReference>
<dbReference type="GO" id="GO:0006071">
    <property type="term" value="P:glycerol metabolic process"/>
    <property type="evidence" value="ECO:0007669"/>
    <property type="project" value="UniProtKB-KW"/>
</dbReference>
<reference evidence="14 15" key="1">
    <citation type="submission" date="2018-12" db="EMBL/GenBank/DDBJ databases">
        <authorList>
            <consortium name="Pathogen Informatics"/>
        </authorList>
    </citation>
    <scope>NUCLEOTIDE SEQUENCE [LARGE SCALE GENOMIC DNA]</scope>
    <source>
        <strain evidence="14 15">NCTC10485</strain>
    </source>
</reference>
<dbReference type="InterPro" id="IPR004255">
    <property type="entry name" value="O-acyltransferase_WSD1_N"/>
</dbReference>
<feature type="domain" description="O-acyltransferase WSD1 C-terminal" evidence="13">
    <location>
        <begin position="306"/>
        <end position="453"/>
    </location>
</feature>
<comment type="similarity">
    <text evidence="3 11">Belongs to the long-chain O-acyltransferase family.</text>
</comment>
<evidence type="ECO:0000256" key="11">
    <source>
        <dbReference type="RuleBase" id="RU361241"/>
    </source>
</evidence>
<evidence type="ECO:0000259" key="12">
    <source>
        <dbReference type="Pfam" id="PF03007"/>
    </source>
</evidence>
<dbReference type="NCBIfam" id="TIGR02946">
    <property type="entry name" value="acyl_WS_DGAT"/>
    <property type="match status" value="1"/>
</dbReference>
<dbReference type="GO" id="GO:0019432">
    <property type="term" value="P:triglyceride biosynthetic process"/>
    <property type="evidence" value="ECO:0007669"/>
    <property type="project" value="UniProtKB-UniPathway"/>
</dbReference>
<evidence type="ECO:0000313" key="15">
    <source>
        <dbReference type="Proteomes" id="UP000282551"/>
    </source>
</evidence>
<dbReference type="GO" id="GO:0071731">
    <property type="term" value="P:response to nitric oxide"/>
    <property type="evidence" value="ECO:0007669"/>
    <property type="project" value="TreeGrafter"/>
</dbReference>
<evidence type="ECO:0000256" key="1">
    <source>
        <dbReference type="ARBA" id="ARBA00004771"/>
    </source>
</evidence>
<feature type="domain" description="O-acyltransferase WSD1-like N-terminal" evidence="12">
    <location>
        <begin position="4"/>
        <end position="266"/>
    </location>
</feature>
<evidence type="ECO:0000256" key="3">
    <source>
        <dbReference type="ARBA" id="ARBA00009587"/>
    </source>
</evidence>
<sequence length="474" mass="52224">MKRLTGWDAFLLYSEAPNVHMHTLKIAIVELSAIGDRTFGVDEFRRVIEGRLHKLEPLRYQLVDIPFKFHHPMWRENVEVDLDYHIRPLTLPAPGGRRELDDAIAEIASTPLDRTRPLWEMYYVEGLEGKRIAVVNKIHHALADGVAAANLLARGMDLQAGPVDEGALYETDPPPTKSELVRTAFRDHFRHMAQVPSTIAYTVAGINRVRRSTRRLAPDLTRPFTPPPSFMNHVLTPERRFATASLALADIKETKTALGVSINDLVLALSAGALRKLSLHYDGHAEHPLLASVPVSFDFSSERISGNYFTGVMMPVPIHLADPLERVRQAHADAILAKESNHLIGPELVSRWSNYMPPVAMEAAFKRLSAIDGQNKVLNLNISNVPGPRERGRVGGALVTELYSVGPITAASGVNITVWSYVDQLNISVLTDCDSVDDAHEVTSAMVAELVEIRRAAGLSEQLTAVENALAPAG</sequence>
<keyword evidence="7 11" id="KW-0319">Glycerol metabolism</keyword>
<keyword evidence="8 11" id="KW-0443">Lipid metabolism</keyword>
<comment type="catalytic activity">
    <reaction evidence="10 11">
        <text>an acyl-CoA + a 1,2-diacyl-sn-glycerol = a triacyl-sn-glycerol + CoA</text>
        <dbReference type="Rhea" id="RHEA:10868"/>
        <dbReference type="ChEBI" id="CHEBI:17815"/>
        <dbReference type="ChEBI" id="CHEBI:57287"/>
        <dbReference type="ChEBI" id="CHEBI:58342"/>
        <dbReference type="ChEBI" id="CHEBI:64615"/>
        <dbReference type="EC" id="2.3.1.20"/>
    </reaction>
</comment>
<dbReference type="Pfam" id="PF03007">
    <property type="entry name" value="WS_DGAT_cat"/>
    <property type="match status" value="1"/>
</dbReference>
<keyword evidence="9 11" id="KW-0012">Acyltransferase</keyword>
<dbReference type="InterPro" id="IPR045034">
    <property type="entry name" value="O-acyltransferase_WSD1-like"/>
</dbReference>
<accession>A0A448ICD3</accession>
<dbReference type="GO" id="GO:0001666">
    <property type="term" value="P:response to hypoxia"/>
    <property type="evidence" value="ECO:0007669"/>
    <property type="project" value="TreeGrafter"/>
</dbReference>
<proteinExistence type="inferred from homology"/>
<dbReference type="Pfam" id="PF06974">
    <property type="entry name" value="WS_DGAT_C"/>
    <property type="match status" value="1"/>
</dbReference>
<evidence type="ECO:0000256" key="8">
    <source>
        <dbReference type="ARBA" id="ARBA00023098"/>
    </source>
</evidence>
<dbReference type="InterPro" id="IPR023213">
    <property type="entry name" value="CAT-like_dom_sf"/>
</dbReference>
<dbReference type="SUPFAM" id="SSF52777">
    <property type="entry name" value="CoA-dependent acyltransferases"/>
    <property type="match status" value="1"/>
</dbReference>
<dbReference type="EC" id="2.3.1.20" evidence="4 11"/>
<dbReference type="AlphaFoldDB" id="A0A448ICD3"/>
<evidence type="ECO:0000256" key="4">
    <source>
        <dbReference type="ARBA" id="ARBA00013244"/>
    </source>
</evidence>
<evidence type="ECO:0000256" key="10">
    <source>
        <dbReference type="ARBA" id="ARBA00048109"/>
    </source>
</evidence>
<evidence type="ECO:0000256" key="2">
    <source>
        <dbReference type="ARBA" id="ARBA00005189"/>
    </source>
</evidence>
<evidence type="ECO:0000256" key="9">
    <source>
        <dbReference type="ARBA" id="ARBA00023315"/>
    </source>
</evidence>
<name>A0A448ICD3_MYCCI</name>